<proteinExistence type="predicted"/>
<organism evidence="1 2">
    <name type="scientific">Eiseniibacteriota bacterium</name>
    <dbReference type="NCBI Taxonomy" id="2212470"/>
    <lineage>
        <taxon>Bacteria</taxon>
        <taxon>Candidatus Eiseniibacteriota</taxon>
    </lineage>
</organism>
<protein>
    <recommendedName>
        <fullName evidence="3">DUF481 domain-containing protein</fullName>
    </recommendedName>
</protein>
<dbReference type="Proteomes" id="UP000547674">
    <property type="component" value="Unassembled WGS sequence"/>
</dbReference>
<evidence type="ECO:0008006" key="3">
    <source>
        <dbReference type="Google" id="ProtNLM"/>
    </source>
</evidence>
<reference evidence="1 2" key="1">
    <citation type="submission" date="2020-03" db="EMBL/GenBank/DDBJ databases">
        <title>Metabolic flexibility allows generalist bacteria to become dominant in a frequently disturbed ecosystem.</title>
        <authorList>
            <person name="Chen Y.-J."/>
            <person name="Leung P.M."/>
            <person name="Bay S.K."/>
            <person name="Hugenholtz P."/>
            <person name="Kessler A.J."/>
            <person name="Shelley G."/>
            <person name="Waite D.W."/>
            <person name="Cook P.L."/>
            <person name="Greening C."/>
        </authorList>
    </citation>
    <scope>NUCLEOTIDE SEQUENCE [LARGE SCALE GENOMIC DNA]</scope>
    <source>
        <strain evidence="1">SS_bin_28</strain>
    </source>
</reference>
<feature type="non-terminal residue" evidence="1">
    <location>
        <position position="1"/>
    </location>
</feature>
<comment type="caution">
    <text evidence="1">The sequence shown here is derived from an EMBL/GenBank/DDBJ whole genome shotgun (WGS) entry which is preliminary data.</text>
</comment>
<evidence type="ECO:0000313" key="1">
    <source>
        <dbReference type="EMBL" id="NNF07386.1"/>
    </source>
</evidence>
<gene>
    <name evidence="1" type="ORF">HKN21_11545</name>
</gene>
<dbReference type="EMBL" id="JABDJR010000465">
    <property type="protein sequence ID" value="NNF07386.1"/>
    <property type="molecule type" value="Genomic_DNA"/>
</dbReference>
<dbReference type="AlphaFoldDB" id="A0A7Y2H2U1"/>
<sequence>DYDDERNPVGAREENELAWELVGEARLRLHERWDLSLKARYRRILTNETLEQGFVGVGVGYRFDSPPWLKGFLK</sequence>
<accession>A0A7Y2H2U1</accession>
<evidence type="ECO:0000313" key="2">
    <source>
        <dbReference type="Proteomes" id="UP000547674"/>
    </source>
</evidence>
<name>A0A7Y2H2U1_UNCEI</name>